<dbReference type="AlphaFoldDB" id="A0A2J6QKI5"/>
<dbReference type="InterPro" id="IPR021850">
    <property type="entry name" value="Symplekin/Pta1"/>
</dbReference>
<reference evidence="5 6" key="1">
    <citation type="submission" date="2016-05" db="EMBL/GenBank/DDBJ databases">
        <title>A degradative enzymes factory behind the ericoid mycorrhizal symbiosis.</title>
        <authorList>
            <consortium name="DOE Joint Genome Institute"/>
            <person name="Martino E."/>
            <person name="Morin E."/>
            <person name="Grelet G."/>
            <person name="Kuo A."/>
            <person name="Kohler A."/>
            <person name="Daghino S."/>
            <person name="Barry K."/>
            <person name="Choi C."/>
            <person name="Cichocki N."/>
            <person name="Clum A."/>
            <person name="Copeland A."/>
            <person name="Hainaut M."/>
            <person name="Haridas S."/>
            <person name="Labutti K."/>
            <person name="Lindquist E."/>
            <person name="Lipzen A."/>
            <person name="Khouja H.-R."/>
            <person name="Murat C."/>
            <person name="Ohm R."/>
            <person name="Olson A."/>
            <person name="Spatafora J."/>
            <person name="Veneault-Fourrey C."/>
            <person name="Henrissat B."/>
            <person name="Grigoriev I."/>
            <person name="Martin F."/>
            <person name="Perotto S."/>
        </authorList>
    </citation>
    <scope>NUCLEOTIDE SEQUENCE [LARGE SCALE GENOMIC DNA]</scope>
    <source>
        <strain evidence="5 6">UAMH 7357</strain>
    </source>
</reference>
<proteinExistence type="predicted"/>
<dbReference type="InterPro" id="IPR032460">
    <property type="entry name" value="Symplekin/Pta1_N"/>
</dbReference>
<keyword evidence="3" id="KW-0539">Nucleus</keyword>
<evidence type="ECO:0000256" key="3">
    <source>
        <dbReference type="ARBA" id="ARBA00023242"/>
    </source>
</evidence>
<keyword evidence="2" id="KW-0507">mRNA processing</keyword>
<dbReference type="OrthoDB" id="331600at2759"/>
<dbReference type="EMBL" id="KZ613467">
    <property type="protein sequence ID" value="PMD26783.1"/>
    <property type="molecule type" value="Genomic_DNA"/>
</dbReference>
<dbReference type="Proteomes" id="UP000235672">
    <property type="component" value="Unassembled WGS sequence"/>
</dbReference>
<keyword evidence="6" id="KW-1185">Reference proteome</keyword>
<organism evidence="5 6">
    <name type="scientific">Hyaloscypha hepaticicola</name>
    <dbReference type="NCBI Taxonomy" id="2082293"/>
    <lineage>
        <taxon>Eukaryota</taxon>
        <taxon>Fungi</taxon>
        <taxon>Dikarya</taxon>
        <taxon>Ascomycota</taxon>
        <taxon>Pezizomycotina</taxon>
        <taxon>Leotiomycetes</taxon>
        <taxon>Helotiales</taxon>
        <taxon>Hyaloscyphaceae</taxon>
        <taxon>Hyaloscypha</taxon>
    </lineage>
</organism>
<dbReference type="GO" id="GO:0005847">
    <property type="term" value="C:mRNA cleavage and polyadenylation specificity factor complex"/>
    <property type="evidence" value="ECO:0007669"/>
    <property type="project" value="TreeGrafter"/>
</dbReference>
<evidence type="ECO:0000313" key="6">
    <source>
        <dbReference type="Proteomes" id="UP000235672"/>
    </source>
</evidence>
<dbReference type="PANTHER" id="PTHR15245:SF20">
    <property type="entry name" value="SYMPLEKIN"/>
    <property type="match status" value="1"/>
</dbReference>
<evidence type="ECO:0000256" key="2">
    <source>
        <dbReference type="ARBA" id="ARBA00022664"/>
    </source>
</evidence>
<gene>
    <name evidence="5" type="ORF">NA56DRAFT_617554</name>
</gene>
<evidence type="ECO:0000259" key="4">
    <source>
        <dbReference type="Pfam" id="PF11935"/>
    </source>
</evidence>
<dbReference type="STRING" id="1745343.A0A2J6QKI5"/>
<dbReference type="InterPro" id="IPR011989">
    <property type="entry name" value="ARM-like"/>
</dbReference>
<dbReference type="PANTHER" id="PTHR15245">
    <property type="entry name" value="SYMPLEKIN-RELATED"/>
    <property type="match status" value="1"/>
</dbReference>
<dbReference type="GO" id="GO:0006397">
    <property type="term" value="P:mRNA processing"/>
    <property type="evidence" value="ECO:0007669"/>
    <property type="project" value="UniProtKB-KW"/>
</dbReference>
<sequence length="727" mass="80960">MATPALSVEQQIKQLDDARKLVLSDSSHYPLIIQGILPIVATPARVELRRWVADFLAETFASPTIASSQKETMSLIVLETLKNLIENPSEDAAVVKSVVQTAASVYPLVFRWIINNPHDTMTWERMLAIKSRIFRIWDTAAPGVRICCIKFAQRVVLVQTKGPDADPRRGGSLEVSLSMVPPDHKLIPPKSLEAEASGLLDRMLAVFQENISDAVLVDATLNSLSILIRARPHIANKILNVILNFNPLKQANSPMTPKLRVMVKSMEKTTRSLLVHILKRDPQNPLGPRIQQYVERMMRSRNDIFDEASRKRGAPEPTDGLDPAKRQKLGAQVANATPKFLVPPLTPGPHTIAELFTVTGDEALKAFDVAQLSEDLVVKIGITILQRIDADTLKQAVEGVRQRYKSLGASQAELLNPETAPLGVDEDDDDYEPDFSTAETEEQILNKLDIISPDPEKVNAPDMALGHFTLPQPPPLTLLQATEVGQGTVLRVFGVMQTLEEKIKKTKGGLNRLAASAFDRDAWITILTRLATRTLTGLENTDEAVKPEPSDLEQESLANMIRESLRRYIIEDFRKRIDVAIAWLCEEWYNDQVQTKASENAVLHYEKWVLKVMDGMVPYLDASDKNVLIRFVSEIPGLSPGVLERLKELCRNPATVTIALMSLLFLHMQKPPARQMVLGAVEDIWDTYEDARPFTLKLFAKHIPGLGDRGKIEDVKKETNGMEAIAA</sequence>
<name>A0A2J6QKI5_9HELO</name>
<feature type="domain" description="Symplekin/Pta1 N-terminal" evidence="4">
    <location>
        <begin position="91"/>
        <end position="311"/>
    </location>
</feature>
<dbReference type="Gene3D" id="1.25.10.10">
    <property type="entry name" value="Leucine-rich Repeat Variant"/>
    <property type="match status" value="1"/>
</dbReference>
<comment type="subcellular location">
    <subcellularLocation>
        <location evidence="1">Nucleus</location>
    </subcellularLocation>
</comment>
<evidence type="ECO:0000256" key="1">
    <source>
        <dbReference type="ARBA" id="ARBA00004123"/>
    </source>
</evidence>
<protein>
    <recommendedName>
        <fullName evidence="4">Symplekin/Pta1 N-terminal domain-containing protein</fullName>
    </recommendedName>
</protein>
<evidence type="ECO:0000313" key="5">
    <source>
        <dbReference type="EMBL" id="PMD26783.1"/>
    </source>
</evidence>
<dbReference type="Pfam" id="PF11935">
    <property type="entry name" value="SYMPK_PTA1_N"/>
    <property type="match status" value="1"/>
</dbReference>
<accession>A0A2J6QKI5</accession>